<comment type="caution">
    <text evidence="8">The sequence shown here is derived from an EMBL/GenBank/DDBJ whole genome shotgun (WGS) entry which is preliminary data.</text>
</comment>
<gene>
    <name evidence="8" type="ORF">NE237_031571</name>
</gene>
<dbReference type="InterPro" id="IPR016024">
    <property type="entry name" value="ARM-type_fold"/>
</dbReference>
<evidence type="ECO:0000313" key="8">
    <source>
        <dbReference type="EMBL" id="KAJ4980734.1"/>
    </source>
</evidence>
<keyword evidence="9" id="KW-1185">Reference proteome</keyword>
<feature type="region of interest" description="Disordered" evidence="6">
    <location>
        <begin position="1"/>
        <end position="69"/>
    </location>
</feature>
<dbReference type="Gene3D" id="1.25.10.10">
    <property type="entry name" value="Leucine-rich Repeat Variant"/>
    <property type="match status" value="1"/>
</dbReference>
<evidence type="ECO:0000256" key="4">
    <source>
        <dbReference type="ARBA" id="ARBA00022860"/>
    </source>
</evidence>
<dbReference type="OrthoDB" id="2148418at2759"/>
<comment type="subcellular location">
    <subcellularLocation>
        <location evidence="1">Cytoplasm</location>
    </subcellularLocation>
</comment>
<evidence type="ECO:0000259" key="7">
    <source>
        <dbReference type="PROSITE" id="PS50021"/>
    </source>
</evidence>
<dbReference type="GO" id="GO:0005737">
    <property type="term" value="C:cytoplasm"/>
    <property type="evidence" value="ECO:0007669"/>
    <property type="project" value="UniProtKB-SubCell"/>
</dbReference>
<dbReference type="Pfam" id="PF00307">
    <property type="entry name" value="CH"/>
    <property type="match status" value="1"/>
</dbReference>
<evidence type="ECO:0000256" key="2">
    <source>
        <dbReference type="ARBA" id="ARBA00022490"/>
    </source>
</evidence>
<evidence type="ECO:0000256" key="5">
    <source>
        <dbReference type="PROSITE-ProRule" id="PRU00259"/>
    </source>
</evidence>
<dbReference type="Pfam" id="PF00514">
    <property type="entry name" value="Arm"/>
    <property type="match status" value="1"/>
</dbReference>
<evidence type="ECO:0000256" key="1">
    <source>
        <dbReference type="ARBA" id="ARBA00004496"/>
    </source>
</evidence>
<dbReference type="GO" id="GO:0051295">
    <property type="term" value="P:establishment of meiotic spindle localization"/>
    <property type="evidence" value="ECO:0007669"/>
    <property type="project" value="TreeGrafter"/>
</dbReference>
<dbReference type="SUPFAM" id="SSF48371">
    <property type="entry name" value="ARM repeat"/>
    <property type="match status" value="1"/>
</dbReference>
<organism evidence="8 9">
    <name type="scientific">Protea cynaroides</name>
    <dbReference type="NCBI Taxonomy" id="273540"/>
    <lineage>
        <taxon>Eukaryota</taxon>
        <taxon>Viridiplantae</taxon>
        <taxon>Streptophyta</taxon>
        <taxon>Embryophyta</taxon>
        <taxon>Tracheophyta</taxon>
        <taxon>Spermatophyta</taxon>
        <taxon>Magnoliopsida</taxon>
        <taxon>Proteales</taxon>
        <taxon>Proteaceae</taxon>
        <taxon>Protea</taxon>
    </lineage>
</organism>
<dbReference type="InterPro" id="IPR011989">
    <property type="entry name" value="ARM-like"/>
</dbReference>
<evidence type="ECO:0000256" key="6">
    <source>
        <dbReference type="SAM" id="MobiDB-lite"/>
    </source>
</evidence>
<dbReference type="SUPFAM" id="SSF47576">
    <property type="entry name" value="Calponin-homology domain, CH-domain"/>
    <property type="match status" value="1"/>
</dbReference>
<dbReference type="SMART" id="SM00185">
    <property type="entry name" value="ARM"/>
    <property type="match status" value="1"/>
</dbReference>
<dbReference type="SMART" id="SM00015">
    <property type="entry name" value="IQ"/>
    <property type="match status" value="14"/>
</dbReference>
<dbReference type="EMBL" id="JAMYWD010000001">
    <property type="protein sequence ID" value="KAJ4980734.1"/>
    <property type="molecule type" value="Genomic_DNA"/>
</dbReference>
<dbReference type="InterPro" id="IPR000225">
    <property type="entry name" value="Armadillo"/>
</dbReference>
<dbReference type="GO" id="GO:0000922">
    <property type="term" value="C:spindle pole"/>
    <property type="evidence" value="ECO:0007669"/>
    <property type="project" value="TreeGrafter"/>
</dbReference>
<dbReference type="Pfam" id="PF00612">
    <property type="entry name" value="IQ"/>
    <property type="match status" value="9"/>
</dbReference>
<dbReference type="CDD" id="cd21223">
    <property type="entry name" value="CH_ASPM_rpt1"/>
    <property type="match status" value="1"/>
</dbReference>
<keyword evidence="4" id="KW-0112">Calmodulin-binding</keyword>
<protein>
    <recommendedName>
        <fullName evidence="7">Calponin-homology (CH) domain-containing protein</fullName>
    </recommendedName>
</protein>
<dbReference type="Proteomes" id="UP001141806">
    <property type="component" value="Unassembled WGS sequence"/>
</dbReference>
<sequence>MEGDQPSPSPSPNPSTLLRDISNFKTPKHSSRNPTLHSPFPHFFTASKQTPSSSSSAFRRRTSIVPSSRSKAARKLKAFELEQFQSSRKAQIRKEKSLKCLAKSLTAWLNFLFKNPKSCGCDLSAFTGATRLENVGTVFANGKRDSWPGVDVGVDGAWRTPKRQRDKSWQVAHLADEEPLLSLPAFSSLEISMREVCSFEDLTQRMRAYLNSGSCKEVLSMMSQVAKNIDEGRFKMKAHCPIVTDVGMKEKATRVLMAYNPIWLRIGLYIIFGGDSLLPTVEVKSDQENLFLKMVVEKQFFSHAGLAKVYAYNKLVEGLYRPGYFEALGNVILKRFLLLVLILDRAKSQSSLPINYGIDGIDGGSPLLFISQSSIKSSRQVIYDFLSSEVMHGEGNLLAHLVIIGYKVHYQQYALLDYDFTIKELFEDLQDGIRLCRVIQLLQHDASILTKMAVPSETRKKNLANCQLAVQYLKQAAVSLNDDDGVMIVAEDVANGDKELTLSMLWNIFVHLQLPLLINKKLLLEEISKVKGANLDHSKYKTANLMEMLLEWIQVICQKYDIKVDSFVSLVDGKAMWCLVDYYFHKELRCSYFHKGVKDANYEEFILLPADNADAVHSFILSQKLTSILGNFPEVVQTSDILEHNGPCNEQSVIVLLVFLSSQLIGRKNMDMLNLHKILGCNCQSPHKKRLSLEKCLLNCEKPVKENESDEYRDAVKTVRAIRIWWEDLAKQNNSSVHKPSVSYVRCHVARQQYSDIQREKAANLIQSYLRGSIERHKFLKIKSAAFLLQNVILAWLGVKQMGAFKKSSSSDIEQQPFGWREHSPTFQRYFKFLVERHSFIRLRKSALLIQKTVRAWIKQRHQSERMFSFESKLIDGELIVKDLQSNAEDNIQVAWGELALHTSFSNQCIAATKIQSHWHGWFVRKNFLSQRRAVIEIQSMIRYLKCQMVFQRCKLATRSAIIIQSHIRGWVSRREANRLRHQIVVIQSHWRGWLMRKDFLNQKNAIIKVQNGVRCIKCWENFQSYRNAAIEIQRFVRGQVDRRRLVGASCLRSVMHHCCMDEITIDFIQSPELKVRLYSVLKLQRWWKRVLWMKSRTRAVIVIQSYVRRWIAKQVAIKEWHCIVVIQSHWRGWLMRKNFLNQKNAIIKIQNGVRCIKCWENFQSYRNAAIEIQRFVRGQVDRRRLVGASCLHSVMHHCCMDEISIDFIQSPELKVRLYSVLKLQRWWKRVLWMKSRTRAVTVIQSYVRRWIAKQVAIKEWHRVVVIQSYWKGYLARKKSKEQLQDLRIRVQKSAANVDDSMRLINRLVAALSELLNLRSVSSILHICATLDVSTTHSQKCCEELVSAGAIDTLLKLINSVSRSIPDQEVLKYALSTLRNLARYPHLAEVLIDAHGSVKTFLWEFMRNKEEVYFIASELLKKLCSTQRGCDAVHKQSALLKRLYSFAEDLKRKASNDKRNGRSLALRDSTERRLREVEELLKLITTGKA</sequence>
<keyword evidence="3" id="KW-0677">Repeat</keyword>
<dbReference type="InterPro" id="IPR000048">
    <property type="entry name" value="IQ_motif_EF-hand-BS"/>
</dbReference>
<dbReference type="GO" id="GO:0007051">
    <property type="term" value="P:spindle organization"/>
    <property type="evidence" value="ECO:0007669"/>
    <property type="project" value="TreeGrafter"/>
</dbReference>
<reference evidence="8" key="1">
    <citation type="journal article" date="2023" name="Plant J.">
        <title>The genome of the king protea, Protea cynaroides.</title>
        <authorList>
            <person name="Chang J."/>
            <person name="Duong T.A."/>
            <person name="Schoeman C."/>
            <person name="Ma X."/>
            <person name="Roodt D."/>
            <person name="Barker N."/>
            <person name="Li Z."/>
            <person name="Van de Peer Y."/>
            <person name="Mizrachi E."/>
        </authorList>
    </citation>
    <scope>NUCLEOTIDE SEQUENCE</scope>
    <source>
        <tissue evidence="8">Young leaves</tissue>
    </source>
</reference>
<dbReference type="PROSITE" id="PS50021">
    <property type="entry name" value="CH"/>
    <property type="match status" value="1"/>
</dbReference>
<feature type="repeat" description="ARM" evidence="5">
    <location>
        <begin position="1349"/>
        <end position="1396"/>
    </location>
</feature>
<dbReference type="InterPro" id="IPR001715">
    <property type="entry name" value="CH_dom"/>
</dbReference>
<dbReference type="PANTHER" id="PTHR22706">
    <property type="entry name" value="ASSEMBLY FACTOR FOR SPINDLE MICROTUBULES"/>
    <property type="match status" value="1"/>
</dbReference>
<dbReference type="Gene3D" id="1.10.418.10">
    <property type="entry name" value="Calponin-like domain"/>
    <property type="match status" value="1"/>
</dbReference>
<dbReference type="GO" id="GO:0000278">
    <property type="term" value="P:mitotic cell cycle"/>
    <property type="evidence" value="ECO:0007669"/>
    <property type="project" value="TreeGrafter"/>
</dbReference>
<dbReference type="InterPro" id="IPR051185">
    <property type="entry name" value="ASPM"/>
</dbReference>
<dbReference type="InterPro" id="IPR027417">
    <property type="entry name" value="P-loop_NTPase"/>
</dbReference>
<dbReference type="PROSITE" id="PS50096">
    <property type="entry name" value="IQ"/>
    <property type="match status" value="8"/>
</dbReference>
<dbReference type="SUPFAM" id="SSF52540">
    <property type="entry name" value="P-loop containing nucleoside triphosphate hydrolases"/>
    <property type="match status" value="2"/>
</dbReference>
<feature type="domain" description="Calponin-homology (CH)" evidence="7">
    <location>
        <begin position="376"/>
        <end position="513"/>
    </location>
</feature>
<evidence type="ECO:0000313" key="9">
    <source>
        <dbReference type="Proteomes" id="UP001141806"/>
    </source>
</evidence>
<dbReference type="Gene3D" id="1.20.5.190">
    <property type="match status" value="6"/>
</dbReference>
<evidence type="ECO:0000256" key="3">
    <source>
        <dbReference type="ARBA" id="ARBA00022737"/>
    </source>
</evidence>
<dbReference type="InterPro" id="IPR036872">
    <property type="entry name" value="CH_dom_sf"/>
</dbReference>
<dbReference type="GO" id="GO:0005516">
    <property type="term" value="F:calmodulin binding"/>
    <property type="evidence" value="ECO:0007669"/>
    <property type="project" value="UniProtKB-KW"/>
</dbReference>
<accession>A0A9Q0L1R4</accession>
<dbReference type="PANTHER" id="PTHR22706:SF1">
    <property type="entry name" value="ASSEMBLY FACTOR FOR SPINDLE MICROTUBULES"/>
    <property type="match status" value="1"/>
</dbReference>
<dbReference type="PROSITE" id="PS50176">
    <property type="entry name" value="ARM_REPEAT"/>
    <property type="match status" value="1"/>
</dbReference>
<name>A0A9Q0L1R4_9MAGN</name>
<keyword evidence="2" id="KW-0963">Cytoplasm</keyword>
<proteinExistence type="predicted"/>